<dbReference type="RefSeq" id="WP_345084817.1">
    <property type="nucleotide sequence ID" value="NZ_BAABFA010000024.1"/>
</dbReference>
<dbReference type="Gene3D" id="1.10.3210.10">
    <property type="entry name" value="Hypothetical protein af1432"/>
    <property type="match status" value="1"/>
</dbReference>
<evidence type="ECO:0000313" key="2">
    <source>
        <dbReference type="EMBL" id="GAA4469553.1"/>
    </source>
</evidence>
<dbReference type="Pfam" id="PF01966">
    <property type="entry name" value="HD"/>
    <property type="match status" value="1"/>
</dbReference>
<proteinExistence type="predicted"/>
<name>A0ABP8NQR1_9BACT</name>
<comment type="caution">
    <text evidence="2">The sequence shown here is derived from an EMBL/GenBank/DDBJ whole genome shotgun (WGS) entry which is preliminary data.</text>
</comment>
<evidence type="ECO:0000313" key="3">
    <source>
        <dbReference type="Proteomes" id="UP001500067"/>
    </source>
</evidence>
<gene>
    <name evidence="2" type="ORF">GCM10023093_29220</name>
</gene>
<protein>
    <recommendedName>
        <fullName evidence="1">HD domain-containing protein</fullName>
    </recommendedName>
</protein>
<feature type="domain" description="HD" evidence="1">
    <location>
        <begin position="28"/>
        <end position="122"/>
    </location>
</feature>
<evidence type="ECO:0000259" key="1">
    <source>
        <dbReference type="Pfam" id="PF01966"/>
    </source>
</evidence>
<dbReference type="Proteomes" id="UP001500067">
    <property type="component" value="Unassembled WGS sequence"/>
</dbReference>
<dbReference type="InterPro" id="IPR006674">
    <property type="entry name" value="HD_domain"/>
</dbReference>
<organism evidence="2 3">
    <name type="scientific">Nemorincola caseinilytica</name>
    <dbReference type="NCBI Taxonomy" id="2054315"/>
    <lineage>
        <taxon>Bacteria</taxon>
        <taxon>Pseudomonadati</taxon>
        <taxon>Bacteroidota</taxon>
        <taxon>Chitinophagia</taxon>
        <taxon>Chitinophagales</taxon>
        <taxon>Chitinophagaceae</taxon>
        <taxon>Nemorincola</taxon>
    </lineage>
</organism>
<sequence length="193" mass="22643">MQFEKAKKFILNKLKKELPKNLTYHSLGHIKDVYKAAEQLAELEKVEGEDLTLLLTAVLFHDSGFLVQQKEHEKLGCDIARQYLPEYDYTAEQVERICGMIMATRIPQTPHNKLEKIICDADLDYLGRDDFFKIGNYLFDELCMYGLINTENEWNKLQVRFLEGHKYFTTSAKKLRKAKKEEHLALIRSKIKK</sequence>
<dbReference type="CDD" id="cd00077">
    <property type="entry name" value="HDc"/>
    <property type="match status" value="1"/>
</dbReference>
<dbReference type="EMBL" id="BAABFA010000024">
    <property type="protein sequence ID" value="GAA4469553.1"/>
    <property type="molecule type" value="Genomic_DNA"/>
</dbReference>
<reference evidence="3" key="1">
    <citation type="journal article" date="2019" name="Int. J. Syst. Evol. Microbiol.">
        <title>The Global Catalogue of Microorganisms (GCM) 10K type strain sequencing project: providing services to taxonomists for standard genome sequencing and annotation.</title>
        <authorList>
            <consortium name="The Broad Institute Genomics Platform"/>
            <consortium name="The Broad Institute Genome Sequencing Center for Infectious Disease"/>
            <person name="Wu L."/>
            <person name="Ma J."/>
        </authorList>
    </citation>
    <scope>NUCLEOTIDE SEQUENCE [LARGE SCALE GENOMIC DNA]</scope>
    <source>
        <strain evidence="3">JCM 32105</strain>
    </source>
</reference>
<accession>A0ABP8NQR1</accession>
<dbReference type="InterPro" id="IPR003607">
    <property type="entry name" value="HD/PDEase_dom"/>
</dbReference>
<keyword evidence="3" id="KW-1185">Reference proteome</keyword>
<dbReference type="SUPFAM" id="SSF109604">
    <property type="entry name" value="HD-domain/PDEase-like"/>
    <property type="match status" value="1"/>
</dbReference>